<evidence type="ECO:0000313" key="2">
    <source>
        <dbReference type="EMBL" id="MFC6316332.1"/>
    </source>
</evidence>
<dbReference type="EMBL" id="JBHSSM010000030">
    <property type="protein sequence ID" value="MFC6316332.1"/>
    <property type="molecule type" value="Genomic_DNA"/>
</dbReference>
<dbReference type="Proteomes" id="UP001596310">
    <property type="component" value="Unassembled WGS sequence"/>
</dbReference>
<evidence type="ECO:0000313" key="3">
    <source>
        <dbReference type="Proteomes" id="UP001596310"/>
    </source>
</evidence>
<feature type="non-terminal residue" evidence="2">
    <location>
        <position position="244"/>
    </location>
</feature>
<dbReference type="RefSeq" id="WP_379861945.1">
    <property type="nucleotide sequence ID" value="NZ_JBHSSM010000030.1"/>
</dbReference>
<feature type="non-terminal residue" evidence="2">
    <location>
        <position position="1"/>
    </location>
</feature>
<protein>
    <submittedName>
        <fullName evidence="2">UPF0236 family transposase-like protein</fullName>
    </submittedName>
</protein>
<comment type="similarity">
    <text evidence="1">Belongs to the UPF0236 family.</text>
</comment>
<accession>A0ABW1UQX2</accession>
<dbReference type="InterPro" id="IPR009620">
    <property type="entry name" value="UPF0236"/>
</dbReference>
<reference evidence="3" key="1">
    <citation type="journal article" date="2019" name="Int. J. Syst. Evol. Microbiol.">
        <title>The Global Catalogue of Microorganisms (GCM) 10K type strain sequencing project: providing services to taxonomists for standard genome sequencing and annotation.</title>
        <authorList>
            <consortium name="The Broad Institute Genomics Platform"/>
            <consortium name="The Broad Institute Genome Sequencing Center for Infectious Disease"/>
            <person name="Wu L."/>
            <person name="Ma J."/>
        </authorList>
    </citation>
    <scope>NUCLEOTIDE SEQUENCE [LARGE SCALE GENOMIC DNA]</scope>
    <source>
        <strain evidence="3">CCM 8897</strain>
    </source>
</reference>
<evidence type="ECO:0000256" key="1">
    <source>
        <dbReference type="ARBA" id="ARBA00006539"/>
    </source>
</evidence>
<dbReference type="Pfam" id="PF06782">
    <property type="entry name" value="UPF0236"/>
    <property type="match status" value="1"/>
</dbReference>
<comment type="caution">
    <text evidence="2">The sequence shown here is derived from an EMBL/GenBank/DDBJ whole genome shotgun (WGS) entry which is preliminary data.</text>
</comment>
<sequence>AEIRPVPETLYVEADEDHVAHQDGTNHFLKLVYVHEGYIKNGANKFTLKNPLFVTGEYPTAEGTEELWQTLLDCIEKQYGGKYPKKFFLAGDGAQWIRSGVEYLPNCTLVYDKFHLKKACKKAAIGIGGDLHKTLMGWALQGHSSYLDDYFKIRFNDPDLRSSERSALLESRRLIRRNWKSIQANNMPGFHGCSAEGHVSNLLSIRFSSRPMGWSQKGTDSLSQTRVFVLKDGEVLEKLQERQK</sequence>
<proteinExistence type="inferred from homology"/>
<organism evidence="2 3">
    <name type="scientific">Lapidilactobacillus achengensis</name>
    <dbReference type="NCBI Taxonomy" id="2486000"/>
    <lineage>
        <taxon>Bacteria</taxon>
        <taxon>Bacillati</taxon>
        <taxon>Bacillota</taxon>
        <taxon>Bacilli</taxon>
        <taxon>Lactobacillales</taxon>
        <taxon>Lactobacillaceae</taxon>
        <taxon>Lapidilactobacillus</taxon>
    </lineage>
</organism>
<gene>
    <name evidence="2" type="ORF">ACFQHW_12235</name>
</gene>
<name>A0ABW1UQX2_9LACO</name>
<keyword evidence="3" id="KW-1185">Reference proteome</keyword>